<dbReference type="InterPro" id="IPR014017">
    <property type="entry name" value="DNA_helicase_UvrD-like_C"/>
</dbReference>
<dbReference type="AlphaFoldDB" id="R4XCN6"/>
<evidence type="ECO:0000256" key="2">
    <source>
        <dbReference type="ARBA" id="ARBA00022741"/>
    </source>
</evidence>
<dbReference type="PROSITE" id="PS51217">
    <property type="entry name" value="UVRD_HELICASE_CTER"/>
    <property type="match status" value="1"/>
</dbReference>
<dbReference type="EMBL" id="CAHR02000023">
    <property type="protein sequence ID" value="CCG81065.1"/>
    <property type="molecule type" value="Genomic_DNA"/>
</dbReference>
<evidence type="ECO:0000259" key="14">
    <source>
        <dbReference type="PROSITE" id="PS51217"/>
    </source>
</evidence>
<evidence type="ECO:0000313" key="16">
    <source>
        <dbReference type="Proteomes" id="UP000013776"/>
    </source>
</evidence>
<evidence type="ECO:0000256" key="6">
    <source>
        <dbReference type="ARBA" id="ARBA00023125"/>
    </source>
</evidence>
<dbReference type="InterPro" id="IPR000212">
    <property type="entry name" value="DNA_helicase_UvrD/REP"/>
</dbReference>
<dbReference type="eggNOG" id="KOG2108">
    <property type="taxonomic scope" value="Eukaryota"/>
</dbReference>
<dbReference type="PANTHER" id="PTHR11070">
    <property type="entry name" value="UVRD / RECB / PCRA DNA HELICASE FAMILY MEMBER"/>
    <property type="match status" value="1"/>
</dbReference>
<dbReference type="InterPro" id="IPR013986">
    <property type="entry name" value="DExx_box_DNA_helicase_dom_sf"/>
</dbReference>
<evidence type="ECO:0000313" key="15">
    <source>
        <dbReference type="EMBL" id="CCG81065.1"/>
    </source>
</evidence>
<proteinExistence type="inferred from homology"/>
<dbReference type="Proteomes" id="UP000013776">
    <property type="component" value="Unassembled WGS sequence"/>
</dbReference>
<comment type="catalytic activity">
    <reaction evidence="10">
        <text>ATP + H2O = ADP + phosphate + H(+)</text>
        <dbReference type="Rhea" id="RHEA:13065"/>
        <dbReference type="ChEBI" id="CHEBI:15377"/>
        <dbReference type="ChEBI" id="CHEBI:15378"/>
        <dbReference type="ChEBI" id="CHEBI:30616"/>
        <dbReference type="ChEBI" id="CHEBI:43474"/>
        <dbReference type="ChEBI" id="CHEBI:456216"/>
        <dbReference type="EC" id="5.6.2.4"/>
    </reaction>
</comment>
<sequence length="897" mass="101334">MEELLRDLNNEQVECVLHHAEVLQILAGPGSGKVHQITQSLISLMKRCIPPEQIIVVTFTNKAARELKERLALLIGDDLSRKLIVGTFHSVSLRYLQRYGINIGLSKKISVADTSESRNVVSKVLKCIRKQGSNSPTENSMEEVQLTSAAALSYISIIKSRNITLQQLQDAKSAKRIPFSLGQNAMAELILVFTAYQQHLQKHDLQDFDDLILRAIQLFETCPEVVGNIRHVFVDEYQDTSNQQYDLMRLLAQSNKNLTIVGDHDQSIYGFRAADIENFERMYISYENCVEYHLKQNYRSTGAIVFAASAIIEQDSTRPQKKLETCNVLGTQPTLRVLESAKSEADWIAHEVRRLIDVSKGLLSVGDIAVLVRSASLTLPIEQALQRGRIPYHLCNARKFLERPHIRTLINYLRVVNDETTLALLEVVNVPSRKFGQISIDNLQVESNKTRRSLWHTLRSVSQGSILLTKKKDTRLESNLRPLVRTIEKCRSMIAVDPKILMSQLIAIIIEEVDYEKYTKGQYPEDYSERLEDIQEFMQTSDILGEDQQEEDLPMVNNLQLNDLKQNSLERLLSALSLMADTGNSDKDNSPSLVISTIHSAKGLEWPVVFIPGVYHGSIPSARAMDAEQDEERRLLYVAMTRAKALLYLSYPKKNARFESVQLSSFLSHRQVAPLLDTHGPRMTIHVMRELARVLQRDLPSLEGFQVSEDVYEDRSAAVLADEDYELALVNGKFLKRKAIELPVDFELGFSSASKVLMTMPPEKTSSMDNIPPKGAEKQARHKKTNGQSNIKAFFEPTTVPTRHSSGTIKMAQRPVIPDDYRVVVLSSSPEHERVVRQRELVKPVPLCIGATSAKLPSTNSNPKSITHPLYNLNVTNTTVPPKRKRLGMSRPRIHKP</sequence>
<dbReference type="GO" id="GO:0043138">
    <property type="term" value="F:3'-5' DNA helicase activity"/>
    <property type="evidence" value="ECO:0007669"/>
    <property type="project" value="UniProtKB-EC"/>
</dbReference>
<reference evidence="15 16" key="1">
    <citation type="journal article" date="2013" name="MBio">
        <title>Genome sequencing of the plant pathogen Taphrina deformans, the causal agent of peach leaf curl.</title>
        <authorList>
            <person name="Cisse O.H."/>
            <person name="Almeida J.M.G.C.F."/>
            <person name="Fonseca A."/>
            <person name="Kumar A.A."/>
            <person name="Salojaervi J."/>
            <person name="Overmyer K."/>
            <person name="Hauser P.M."/>
            <person name="Pagni M."/>
        </authorList>
    </citation>
    <scope>NUCLEOTIDE SEQUENCE [LARGE SCALE GENOMIC DNA]</scope>
    <source>
        <strain evidence="16">PYCC 5710 / ATCC 11124 / CBS 356.35 / IMI 108563 / JCM 9778 / NBRC 8474</strain>
    </source>
</reference>
<dbReference type="CDD" id="cd17932">
    <property type="entry name" value="DEXQc_UvrD"/>
    <property type="match status" value="1"/>
</dbReference>
<dbReference type="VEuPathDB" id="FungiDB:TAPDE_000750"/>
<dbReference type="Pfam" id="PF00580">
    <property type="entry name" value="UvrD-helicase"/>
    <property type="match status" value="1"/>
</dbReference>
<dbReference type="Gene3D" id="1.10.10.160">
    <property type="match status" value="1"/>
</dbReference>
<dbReference type="PROSITE" id="PS51198">
    <property type="entry name" value="UVRD_HELICASE_ATP_BIND"/>
    <property type="match status" value="1"/>
</dbReference>
<evidence type="ECO:0000256" key="4">
    <source>
        <dbReference type="ARBA" id="ARBA00022806"/>
    </source>
</evidence>
<comment type="catalytic activity">
    <reaction evidence="8">
        <text>Couples ATP hydrolysis with the unwinding of duplex DNA by translocating in the 3'-5' direction.</text>
        <dbReference type="EC" id="5.6.2.4"/>
    </reaction>
</comment>
<dbReference type="GO" id="GO:0000725">
    <property type="term" value="P:recombinational repair"/>
    <property type="evidence" value="ECO:0007669"/>
    <property type="project" value="TreeGrafter"/>
</dbReference>
<dbReference type="GO" id="GO:0003677">
    <property type="term" value="F:DNA binding"/>
    <property type="evidence" value="ECO:0007669"/>
    <property type="project" value="UniProtKB-KW"/>
</dbReference>
<dbReference type="Gene3D" id="1.10.486.10">
    <property type="entry name" value="PCRA, domain 4"/>
    <property type="match status" value="1"/>
</dbReference>
<keyword evidence="5 11" id="KW-0067">ATP-binding</keyword>
<keyword evidence="16" id="KW-1185">Reference proteome</keyword>
<dbReference type="GO" id="GO:0005634">
    <property type="term" value="C:nucleus"/>
    <property type="evidence" value="ECO:0007669"/>
    <property type="project" value="TreeGrafter"/>
</dbReference>
<dbReference type="OrthoDB" id="1470711at2759"/>
<dbReference type="GO" id="GO:0005524">
    <property type="term" value="F:ATP binding"/>
    <property type="evidence" value="ECO:0007669"/>
    <property type="project" value="UniProtKB-UniRule"/>
</dbReference>
<dbReference type="CDD" id="cd18807">
    <property type="entry name" value="SF1_C_UvrD"/>
    <property type="match status" value="1"/>
</dbReference>
<evidence type="ECO:0000256" key="11">
    <source>
        <dbReference type="PROSITE-ProRule" id="PRU00560"/>
    </source>
</evidence>
<evidence type="ECO:0000256" key="10">
    <source>
        <dbReference type="ARBA" id="ARBA00048988"/>
    </source>
</evidence>
<dbReference type="STRING" id="1097556.R4XCN6"/>
<feature type="domain" description="UvrD-like helicase C-terminal" evidence="14">
    <location>
        <begin position="302"/>
        <end position="603"/>
    </location>
</feature>
<feature type="domain" description="UvrD-like helicase ATP-binding" evidence="13">
    <location>
        <begin position="6"/>
        <end position="301"/>
    </location>
</feature>
<dbReference type="PANTHER" id="PTHR11070:SF2">
    <property type="entry name" value="ATP-DEPENDENT DNA HELICASE SRS2"/>
    <property type="match status" value="1"/>
</dbReference>
<evidence type="ECO:0000256" key="7">
    <source>
        <dbReference type="ARBA" id="ARBA00023235"/>
    </source>
</evidence>
<evidence type="ECO:0000256" key="5">
    <source>
        <dbReference type="ARBA" id="ARBA00022840"/>
    </source>
</evidence>
<dbReference type="InterPro" id="IPR027417">
    <property type="entry name" value="P-loop_NTPase"/>
</dbReference>
<evidence type="ECO:0000256" key="12">
    <source>
        <dbReference type="SAM" id="MobiDB-lite"/>
    </source>
</evidence>
<evidence type="ECO:0000256" key="9">
    <source>
        <dbReference type="ARBA" id="ARBA00034808"/>
    </source>
</evidence>
<feature type="compositionally biased region" description="Basic residues" evidence="12">
    <location>
        <begin position="882"/>
        <end position="897"/>
    </location>
</feature>
<keyword evidence="7" id="KW-0413">Isomerase</keyword>
<evidence type="ECO:0000256" key="1">
    <source>
        <dbReference type="ARBA" id="ARBA00009922"/>
    </source>
</evidence>
<accession>R4XCN6</accession>
<dbReference type="InterPro" id="IPR014016">
    <property type="entry name" value="UvrD-like_ATP-bd"/>
</dbReference>
<keyword evidence="2 11" id="KW-0547">Nucleotide-binding</keyword>
<comment type="similarity">
    <text evidence="1">Belongs to the helicase family. UvrD subfamily.</text>
</comment>
<comment type="caution">
    <text evidence="15">The sequence shown here is derived from an EMBL/GenBank/DDBJ whole genome shotgun (WGS) entry which is preliminary data.</text>
</comment>
<protein>
    <recommendedName>
        <fullName evidence="9">DNA 3'-5' helicase</fullName>
        <ecNumber evidence="9">5.6.2.4</ecNumber>
    </recommendedName>
</protein>
<dbReference type="SUPFAM" id="SSF52540">
    <property type="entry name" value="P-loop containing nucleoside triphosphate hydrolases"/>
    <property type="match status" value="1"/>
</dbReference>
<evidence type="ECO:0000256" key="8">
    <source>
        <dbReference type="ARBA" id="ARBA00034617"/>
    </source>
</evidence>
<feature type="binding site" evidence="11">
    <location>
        <begin position="27"/>
        <end position="34"/>
    </location>
    <ligand>
        <name>ATP</name>
        <dbReference type="ChEBI" id="CHEBI:30616"/>
    </ligand>
</feature>
<feature type="region of interest" description="Disordered" evidence="12">
    <location>
        <begin position="878"/>
        <end position="897"/>
    </location>
</feature>
<gene>
    <name evidence="15" type="ORF">TAPDE_000750</name>
</gene>
<dbReference type="EC" id="5.6.2.4" evidence="9"/>
<keyword evidence="6" id="KW-0238">DNA-binding</keyword>
<evidence type="ECO:0000259" key="13">
    <source>
        <dbReference type="PROSITE" id="PS51198"/>
    </source>
</evidence>
<name>R4XCN6_TAPDE</name>
<keyword evidence="3 11" id="KW-0378">Hydrolase</keyword>
<evidence type="ECO:0000256" key="3">
    <source>
        <dbReference type="ARBA" id="ARBA00022801"/>
    </source>
</evidence>
<keyword evidence="4 11" id="KW-0347">Helicase</keyword>
<organism evidence="15 16">
    <name type="scientific">Taphrina deformans (strain PYCC 5710 / ATCC 11124 / CBS 356.35 / IMI 108563 / JCM 9778 / NBRC 8474)</name>
    <name type="common">Peach leaf curl fungus</name>
    <name type="synonym">Lalaria deformans</name>
    <dbReference type="NCBI Taxonomy" id="1097556"/>
    <lineage>
        <taxon>Eukaryota</taxon>
        <taxon>Fungi</taxon>
        <taxon>Dikarya</taxon>
        <taxon>Ascomycota</taxon>
        <taxon>Taphrinomycotina</taxon>
        <taxon>Taphrinomycetes</taxon>
        <taxon>Taphrinales</taxon>
        <taxon>Taphrinaceae</taxon>
        <taxon>Taphrina</taxon>
    </lineage>
</organism>
<dbReference type="Pfam" id="PF13361">
    <property type="entry name" value="UvrD_C"/>
    <property type="match status" value="1"/>
</dbReference>
<dbReference type="GO" id="GO:0016787">
    <property type="term" value="F:hydrolase activity"/>
    <property type="evidence" value="ECO:0007669"/>
    <property type="project" value="UniProtKB-UniRule"/>
</dbReference>
<dbReference type="Gene3D" id="3.40.50.300">
    <property type="entry name" value="P-loop containing nucleotide triphosphate hydrolases"/>
    <property type="match status" value="2"/>
</dbReference>